<accession>C6XDM4</accession>
<dbReference type="EC" id="3.4.24.-" evidence="11"/>
<comment type="cofactor">
    <cofactor evidence="1 11">
        <name>Zn(2+)</name>
        <dbReference type="ChEBI" id="CHEBI:29105"/>
    </cofactor>
</comment>
<dbReference type="EMBL" id="CP001674">
    <property type="protein sequence ID" value="ACT50649.1"/>
    <property type="molecule type" value="Genomic_DNA"/>
</dbReference>
<gene>
    <name evidence="13" type="ordered locus">Msip34_1404</name>
</gene>
<evidence type="ECO:0000256" key="4">
    <source>
        <dbReference type="ARBA" id="ARBA00022670"/>
    </source>
</evidence>
<comment type="subcellular location">
    <subcellularLocation>
        <location evidence="2">Membrane</location>
        <topology evidence="2">Multi-pass membrane protein</topology>
    </subcellularLocation>
</comment>
<evidence type="ECO:0000256" key="1">
    <source>
        <dbReference type="ARBA" id="ARBA00001947"/>
    </source>
</evidence>
<proteinExistence type="inferred from homology"/>
<evidence type="ECO:0000256" key="10">
    <source>
        <dbReference type="ARBA" id="ARBA00023136"/>
    </source>
</evidence>
<keyword evidence="8 11" id="KW-1133">Transmembrane helix</keyword>
<evidence type="ECO:0000313" key="14">
    <source>
        <dbReference type="Proteomes" id="UP000002743"/>
    </source>
</evidence>
<dbReference type="CDD" id="cd23081">
    <property type="entry name" value="cpPDZ_EcRseP-like"/>
    <property type="match status" value="1"/>
</dbReference>
<dbReference type="NCBIfam" id="TIGR00054">
    <property type="entry name" value="RIP metalloprotease RseP"/>
    <property type="match status" value="1"/>
</dbReference>
<dbReference type="GO" id="GO:0046872">
    <property type="term" value="F:metal ion binding"/>
    <property type="evidence" value="ECO:0007669"/>
    <property type="project" value="UniProtKB-KW"/>
</dbReference>
<evidence type="ECO:0000256" key="6">
    <source>
        <dbReference type="ARBA" id="ARBA00022801"/>
    </source>
</evidence>
<evidence type="ECO:0000256" key="2">
    <source>
        <dbReference type="ARBA" id="ARBA00004141"/>
    </source>
</evidence>
<comment type="similarity">
    <text evidence="3 11">Belongs to the peptidase M50B family.</text>
</comment>
<dbReference type="InterPro" id="IPR001478">
    <property type="entry name" value="PDZ"/>
</dbReference>
<dbReference type="InterPro" id="IPR004387">
    <property type="entry name" value="Pept_M50_Zn"/>
</dbReference>
<keyword evidence="5 11" id="KW-0812">Transmembrane</keyword>
<keyword evidence="4 13" id="KW-0645">Protease</keyword>
<dbReference type="PANTHER" id="PTHR42837:SF2">
    <property type="entry name" value="MEMBRANE METALLOPROTEASE ARASP2, CHLOROPLASTIC-RELATED"/>
    <property type="match status" value="1"/>
</dbReference>
<dbReference type="PANTHER" id="PTHR42837">
    <property type="entry name" value="REGULATOR OF SIGMA-E PROTEASE RSEP"/>
    <property type="match status" value="1"/>
</dbReference>
<evidence type="ECO:0000256" key="9">
    <source>
        <dbReference type="ARBA" id="ARBA00023049"/>
    </source>
</evidence>
<dbReference type="CDD" id="cd06163">
    <property type="entry name" value="S2P-M50_PDZ_RseP-like"/>
    <property type="match status" value="1"/>
</dbReference>
<dbReference type="AlphaFoldDB" id="C6XDM4"/>
<evidence type="ECO:0000256" key="11">
    <source>
        <dbReference type="RuleBase" id="RU362031"/>
    </source>
</evidence>
<protein>
    <recommendedName>
        <fullName evidence="11">Zinc metalloprotease</fullName>
        <ecNumber evidence="11">3.4.24.-</ecNumber>
    </recommendedName>
</protein>
<evidence type="ECO:0000256" key="5">
    <source>
        <dbReference type="ARBA" id="ARBA00022692"/>
    </source>
</evidence>
<keyword evidence="14" id="KW-1185">Reference proteome</keyword>
<evidence type="ECO:0000256" key="8">
    <source>
        <dbReference type="ARBA" id="ARBA00022989"/>
    </source>
</evidence>
<dbReference type="HOGENOM" id="CLU_025778_0_2_4"/>
<dbReference type="OrthoDB" id="9782003at2"/>
<evidence type="ECO:0000256" key="7">
    <source>
        <dbReference type="ARBA" id="ARBA00022833"/>
    </source>
</evidence>
<feature type="domain" description="PDZ" evidence="12">
    <location>
        <begin position="221"/>
        <end position="261"/>
    </location>
</feature>
<dbReference type="PROSITE" id="PS50106">
    <property type="entry name" value="PDZ"/>
    <property type="match status" value="1"/>
</dbReference>
<evidence type="ECO:0000313" key="13">
    <source>
        <dbReference type="EMBL" id="ACT50649.1"/>
    </source>
</evidence>
<dbReference type="SUPFAM" id="SSF50156">
    <property type="entry name" value="PDZ domain-like"/>
    <property type="match status" value="2"/>
</dbReference>
<dbReference type="InterPro" id="IPR036034">
    <property type="entry name" value="PDZ_sf"/>
</dbReference>
<evidence type="ECO:0000259" key="12">
    <source>
        <dbReference type="PROSITE" id="PS50106"/>
    </source>
</evidence>
<dbReference type="GO" id="GO:0004222">
    <property type="term" value="F:metalloendopeptidase activity"/>
    <property type="evidence" value="ECO:0007669"/>
    <property type="project" value="InterPro"/>
</dbReference>
<name>C6XDM4_METGS</name>
<reference evidence="14" key="1">
    <citation type="submission" date="2009-07" db="EMBL/GenBank/DDBJ databases">
        <title>Complete sequence of chromosome of Methylovorus sp. SIP3-4.</title>
        <authorList>
            <person name="Lucas S."/>
            <person name="Copeland A."/>
            <person name="Lapidus A."/>
            <person name="Glavina del Rio T."/>
            <person name="Tice H."/>
            <person name="Bruce D."/>
            <person name="Goodwin L."/>
            <person name="Pitluck S."/>
            <person name="Clum A."/>
            <person name="Larimer F."/>
            <person name="Land M."/>
            <person name="Hauser L."/>
            <person name="Kyrpides N."/>
            <person name="Mikhailova N."/>
            <person name="Kayluzhnaya M."/>
            <person name="Chistoserdova L."/>
        </authorList>
    </citation>
    <scope>NUCLEOTIDE SEQUENCE [LARGE SCALE GENOMIC DNA]</scope>
    <source>
        <strain evidence="14">SIP3-4</strain>
    </source>
</reference>
<keyword evidence="9 11" id="KW-0482">Metalloprotease</keyword>
<dbReference type="Proteomes" id="UP000002743">
    <property type="component" value="Chromosome"/>
</dbReference>
<keyword evidence="7 11" id="KW-0862">Zinc</keyword>
<dbReference type="InterPro" id="IPR041489">
    <property type="entry name" value="PDZ_6"/>
</dbReference>
<dbReference type="SMART" id="SM00228">
    <property type="entry name" value="PDZ"/>
    <property type="match status" value="1"/>
</dbReference>
<dbReference type="GO" id="GO:0016020">
    <property type="term" value="C:membrane"/>
    <property type="evidence" value="ECO:0007669"/>
    <property type="project" value="UniProtKB-SubCell"/>
</dbReference>
<keyword evidence="6 11" id="KW-0378">Hydrolase</keyword>
<dbReference type="Gene3D" id="2.30.42.10">
    <property type="match status" value="2"/>
</dbReference>
<dbReference type="STRING" id="582744.Msip34_1404"/>
<keyword evidence="11" id="KW-0479">Metal-binding</keyword>
<dbReference type="RefSeq" id="WP_015830107.1">
    <property type="nucleotide sequence ID" value="NC_012969.1"/>
</dbReference>
<keyword evidence="10 11" id="KW-0472">Membrane</keyword>
<comment type="caution">
    <text evidence="11">Lacks conserved residue(s) required for the propagation of feature annotation.</text>
</comment>
<feature type="transmembrane region" description="Helical" evidence="11">
    <location>
        <begin position="95"/>
        <end position="116"/>
    </location>
</feature>
<dbReference type="KEGG" id="mei:Msip34_1404"/>
<reference evidence="13 14" key="2">
    <citation type="journal article" date="2011" name="J. Bacteriol.">
        <title>Genomes of three methylotrophs from a single niche uncover genetic and metabolic divergence of Methylophilaceae.</title>
        <authorList>
            <person name="Lapidus A."/>
            <person name="Clum A."/>
            <person name="Labutti K."/>
            <person name="Kaluzhnaya M.G."/>
            <person name="Lim S."/>
            <person name="Beck D.A."/>
            <person name="Glavina Del Rio T."/>
            <person name="Nolan M."/>
            <person name="Mavromatis K."/>
            <person name="Huntemann M."/>
            <person name="Lucas S."/>
            <person name="Lidstrom M.E."/>
            <person name="Ivanova N."/>
            <person name="Chistoserdova L."/>
        </authorList>
    </citation>
    <scope>NUCLEOTIDE SEQUENCE [LARGE SCALE GENOMIC DNA]</scope>
    <source>
        <strain evidence="13 14">SIP3-4</strain>
    </source>
</reference>
<organism evidence="13 14">
    <name type="scientific">Methylovorus glucosotrophus (strain SIP3-4)</name>
    <dbReference type="NCBI Taxonomy" id="582744"/>
    <lineage>
        <taxon>Bacteria</taxon>
        <taxon>Pseudomonadati</taxon>
        <taxon>Pseudomonadota</taxon>
        <taxon>Betaproteobacteria</taxon>
        <taxon>Nitrosomonadales</taxon>
        <taxon>Methylophilaceae</taxon>
        <taxon>Methylovorus</taxon>
    </lineage>
</organism>
<dbReference type="eggNOG" id="COG0750">
    <property type="taxonomic scope" value="Bacteria"/>
</dbReference>
<sequence>MITVIAFVVTLGILITIHEYGHFQVARWCGVKVLRFSLGFGTPLLTRNIGKDNTEFVLAAFPLGGYVKMLDEREAPVAEHELHRAFNRQAVWKRMLIVLAGPVANLLLAILLYWVLFMHGVMGIKPLLGDIPSETPAAIAQMKSGELITGIAGETVASWQDVRWILMRQALGDSPVSVEGRLNDVSLHHQLNLSVLDKDDFEGDFLPKLGLVPYRPSMPPMVGEVVAGSAAEKAGLRAGDNIRAIDGVAITAWDQVVDTIRLHPHTPLKVTVARDAQTVDLQVIPDSVRENGKDIGRIGAAYKANQSELDKIMTTVSYSPGVAAAKAVTKTWETSVFSLQMLGGMLTGDVSWRGMSGPVTIASYAGQSAKIGWEAFLGFLALVSISLGVLNLLPIPVLDGGHLLYYIVEVFKGSPVSERVMEIGQRIGLALLGLLMACAFYNDINRLITG</sequence>
<dbReference type="Pfam" id="PF02163">
    <property type="entry name" value="Peptidase_M50"/>
    <property type="match status" value="1"/>
</dbReference>
<dbReference type="Pfam" id="PF17820">
    <property type="entry name" value="PDZ_6"/>
    <property type="match status" value="1"/>
</dbReference>
<dbReference type="InterPro" id="IPR008915">
    <property type="entry name" value="Peptidase_M50"/>
</dbReference>
<evidence type="ECO:0000256" key="3">
    <source>
        <dbReference type="ARBA" id="ARBA00007931"/>
    </source>
</evidence>
<dbReference type="GO" id="GO:0006508">
    <property type="term" value="P:proteolysis"/>
    <property type="evidence" value="ECO:0007669"/>
    <property type="project" value="UniProtKB-KW"/>
</dbReference>